<dbReference type="Pfam" id="PF07703">
    <property type="entry name" value="A2M_BRD"/>
    <property type="match status" value="1"/>
</dbReference>
<protein>
    <submittedName>
        <fullName evidence="8">CD109 antigen-like</fullName>
    </submittedName>
</protein>
<keyword evidence="3" id="KW-0732">Signal</keyword>
<evidence type="ECO:0000313" key="8">
    <source>
        <dbReference type="RefSeq" id="XP_022237429.1"/>
    </source>
</evidence>
<reference evidence="8" key="1">
    <citation type="submission" date="2025-08" db="UniProtKB">
        <authorList>
            <consortium name="RefSeq"/>
        </authorList>
    </citation>
    <scope>IDENTIFICATION</scope>
    <source>
        <tissue evidence="8">Muscle</tissue>
    </source>
</reference>
<accession>A0ABM1S1C4</accession>
<dbReference type="Pfam" id="PF01835">
    <property type="entry name" value="MG2"/>
    <property type="match status" value="1"/>
</dbReference>
<dbReference type="InterPro" id="IPR013783">
    <property type="entry name" value="Ig-like_fold"/>
</dbReference>
<dbReference type="SMART" id="SM01360">
    <property type="entry name" value="A2M"/>
    <property type="match status" value="1"/>
</dbReference>
<dbReference type="Gene3D" id="2.60.40.1940">
    <property type="match status" value="1"/>
</dbReference>
<proteinExistence type="predicted"/>
<evidence type="ECO:0000256" key="2">
    <source>
        <dbReference type="PROSITE-ProRule" id="PRU00124"/>
    </source>
</evidence>
<feature type="disulfide bond" evidence="2">
    <location>
        <begin position="698"/>
        <end position="716"/>
    </location>
</feature>
<dbReference type="Gene3D" id="2.60.40.2950">
    <property type="match status" value="1"/>
</dbReference>
<dbReference type="SMART" id="SM01419">
    <property type="entry name" value="Thiol-ester_cl"/>
    <property type="match status" value="1"/>
</dbReference>
<keyword evidence="7" id="KW-1185">Reference proteome</keyword>
<dbReference type="SMART" id="SM00192">
    <property type="entry name" value="LDLa"/>
    <property type="match status" value="1"/>
</dbReference>
<evidence type="ECO:0000259" key="5">
    <source>
        <dbReference type="SMART" id="SM01360"/>
    </source>
</evidence>
<feature type="domain" description="Alpha-macroglobulin receptor-binding" evidence="6">
    <location>
        <begin position="1415"/>
        <end position="1506"/>
    </location>
</feature>
<dbReference type="Pfam" id="PF07677">
    <property type="entry name" value="A2M_recep"/>
    <property type="match status" value="1"/>
</dbReference>
<dbReference type="InterPro" id="IPR001599">
    <property type="entry name" value="Macroglobln_a2"/>
</dbReference>
<feature type="domain" description="Alpha-2-macroglobulin bait region" evidence="4">
    <location>
        <begin position="480"/>
        <end position="613"/>
    </location>
</feature>
<keyword evidence="1 2" id="KW-1015">Disulfide bond</keyword>
<dbReference type="InterPro" id="IPR002172">
    <property type="entry name" value="LDrepeatLR_classA_rpt"/>
</dbReference>
<dbReference type="Gene3D" id="2.60.40.10">
    <property type="entry name" value="Immunoglobulins"/>
    <property type="match status" value="1"/>
</dbReference>
<dbReference type="Proteomes" id="UP000694941">
    <property type="component" value="Unplaced"/>
</dbReference>
<dbReference type="Pfam" id="PF07678">
    <property type="entry name" value="TED_complement"/>
    <property type="match status" value="1"/>
</dbReference>
<dbReference type="InterPro" id="IPR009048">
    <property type="entry name" value="A-macroglobulin_rcpt-bd"/>
</dbReference>
<dbReference type="SMART" id="SM01361">
    <property type="entry name" value="A2M_recep"/>
    <property type="match status" value="1"/>
</dbReference>
<dbReference type="Gene3D" id="2.60.40.690">
    <property type="entry name" value="Alpha-macroglobulin, receptor-binding domain"/>
    <property type="match status" value="1"/>
</dbReference>
<dbReference type="Gene3D" id="4.10.400.10">
    <property type="entry name" value="Low-density Lipoprotein Receptor"/>
    <property type="match status" value="1"/>
</dbReference>
<evidence type="ECO:0000256" key="3">
    <source>
        <dbReference type="SAM" id="SignalP"/>
    </source>
</evidence>
<evidence type="ECO:0000313" key="7">
    <source>
        <dbReference type="Proteomes" id="UP000694941"/>
    </source>
</evidence>
<dbReference type="SMART" id="SM01359">
    <property type="entry name" value="A2M_N_2"/>
    <property type="match status" value="1"/>
</dbReference>
<dbReference type="GeneID" id="106478175"/>
<evidence type="ECO:0000259" key="4">
    <source>
        <dbReference type="SMART" id="SM01359"/>
    </source>
</evidence>
<dbReference type="InterPro" id="IPR036595">
    <property type="entry name" value="A-macroglobulin_rcpt-bd_sf"/>
</dbReference>
<dbReference type="Gene3D" id="1.50.10.20">
    <property type="match status" value="1"/>
</dbReference>
<dbReference type="InterPro" id="IPR002890">
    <property type="entry name" value="MG2"/>
</dbReference>
<organism evidence="7 8">
    <name type="scientific">Limulus polyphemus</name>
    <name type="common">Atlantic horseshoe crab</name>
    <dbReference type="NCBI Taxonomy" id="6850"/>
    <lineage>
        <taxon>Eukaryota</taxon>
        <taxon>Metazoa</taxon>
        <taxon>Ecdysozoa</taxon>
        <taxon>Arthropoda</taxon>
        <taxon>Chelicerata</taxon>
        <taxon>Merostomata</taxon>
        <taxon>Xiphosura</taxon>
        <taxon>Limulidae</taxon>
        <taxon>Limulus</taxon>
    </lineage>
</organism>
<dbReference type="InterPro" id="IPR011625">
    <property type="entry name" value="A2M_N_BRD"/>
</dbReference>
<dbReference type="CDD" id="cd00112">
    <property type="entry name" value="LDLa"/>
    <property type="match status" value="1"/>
</dbReference>
<dbReference type="PANTHER" id="PTHR11412">
    <property type="entry name" value="MACROGLOBULIN / COMPLEMENT"/>
    <property type="match status" value="1"/>
</dbReference>
<dbReference type="InterPro" id="IPR036055">
    <property type="entry name" value="LDL_receptor-like_sf"/>
</dbReference>
<dbReference type="PANTHER" id="PTHR11412:SF172">
    <property type="entry name" value="LD23292P"/>
    <property type="match status" value="1"/>
</dbReference>
<gene>
    <name evidence="8" type="primary">LOC106478175</name>
</gene>
<feature type="chain" id="PRO_5045742705" evidence="3">
    <location>
        <begin position="21"/>
        <end position="1562"/>
    </location>
</feature>
<feature type="disulfide bond" evidence="2">
    <location>
        <begin position="710"/>
        <end position="725"/>
    </location>
</feature>
<dbReference type="RefSeq" id="XP_022237429.1">
    <property type="nucleotide sequence ID" value="XM_022381721.1"/>
</dbReference>
<dbReference type="SUPFAM" id="SSF49410">
    <property type="entry name" value="Alpha-macroglobulin receptor domain"/>
    <property type="match status" value="1"/>
</dbReference>
<name>A0ABM1S1C4_LIMPO</name>
<dbReference type="Gene3D" id="2.60.40.1930">
    <property type="match status" value="2"/>
</dbReference>
<sequence>MISTFFILLTITTSPGLFHTDFTENEVKIHRIQNDPTYFILASRVIRPGQPYRVYVTVYRPSIPITVKASIQRDGVDLASTTKQYRSNVPETLLLKVPPNSVPGVYKLRVEGNMNGVLGGTAFVNETLLEFSQRSMTIFVQTDSPIYRQGQIVRFRTIPINTSLKAYSDAVDVYMLGPRGTIMRKWLSRQTNRGAVSLEYQLSEQPPFGTWTIRVVVQGQVGEKTFLVEEYYQTPYEVNLSMPAFFMDTNDYIQGYVTANYSGGSSVYGNLTVTTTSMEYLVNDNRSRSRSPELQHVLDVFEGFATFQFKMRELTQLVSNTGGIKVRVTACVGELFLDRVECGFSEAIIFNSSIKLQFLGSSPQVFKPSMPFKAYLAVSYHDGSALPPWRLSNQKLDIKPILTLVNGASEKLDIKHELLSPVRPGVWELELDLKAELGGKTLLNNVKTLSLEAYYKDETGERSTANLLVYASYSPTERHLQVSTSTKHPKVREFVIFHVRADYFVENFSYVVISKGILLLAGQEKMTSSIKTFAVAITPEMTPTATIVIYDIAREGVVIVDSLTFPVDGFSRNDFTVNLKKTGSNGETVEVTVSGRPGTYVGVSATDRTLFNMHSSNELNHDDMLYKMTTFDDSANGTFMHVFRSREGKPDEILHFPSSTYGIDAKRTFQYANLIVFTDANVTSQPDRCNSKKGYAACMDGMCYPVNKQCDEQLDCKDGSDESGCHLKSELNLTHFKLHRGSRLWQMYENSRLWKDINIGSQGYQTFHFPLSNIPTNWIITAFGTNSNTGFGIIAPVLEFSSVKSFFMNVEMPQICKEGEQIGIKVTVCNYKSVETEVFVSIAKSQDYSFVTLETYGRQTEQEHQVTIAPGQCEVIYLPIVAVRQGEMNVTVMAKTQQFKDLVIRRLHVEPDGIPQHRHTSLLLDLSQGSYFIKYLETNISKPQFLSGQKERPYVPGSNKVKLTVSGGVVGPVFSTMPVNSTTLLRKPCDGGEQNMFNFAANLYTLLYIRQTNQKIPEMEREALHYLNIGYQNQLSYQNEDGSFRMFRWNDKPSVWLTAFCVQVFHKAVLEDWKNFLFIDPTVISKGIKWLLNYQSPDGAFYETDLFPYDRKMNLTTERIGDIVRHRNISLTAHVLITLSEVKDLSGELGARASTSRTAAQRYLEKTIHIIKSYEDPFELAIVAYALTLSFSNHGDEVFNLLDWKLKESSGMRYWASEPVPSPQTSIVNNRPYLLPKLPHKYEACNIETTAYGLLVHVARQAVIQKEIVKWLVAQRSHDGGWASTQDTLLAIQALTEYSVHSGQREGTDITLTIESSSTPGFVRQLHIGDDNLSKSQSIEIPNGWGAVIVKVQGSGLAIVQLSSQYNVDSPKLLTSPPVNAFSLLVRGHFFGRNSSHITFQTCQRWTNQAESQESGLAVLEMSIPTGYAVLQRELDSYVQSGQVKNLRQANYRTRRVFFYFDYLSAYESCISFTVHRWYPVANLTRHLEVKVYDYYAPERYNQTIFDTSNLHSLDICQVCGSYQCSCDPGYSSSAIIQRNHVALGFVLVYFVYIVLSGSKEV</sequence>
<dbReference type="Gene3D" id="2.20.130.20">
    <property type="match status" value="1"/>
</dbReference>
<dbReference type="InterPro" id="IPR008930">
    <property type="entry name" value="Terpenoid_cyclase/PrenylTrfase"/>
</dbReference>
<feature type="domain" description="Alpha-2-macroglobulin" evidence="5">
    <location>
        <begin position="751"/>
        <end position="842"/>
    </location>
</feature>
<dbReference type="SUPFAM" id="SSF57424">
    <property type="entry name" value="LDL receptor-like module"/>
    <property type="match status" value="1"/>
</dbReference>
<evidence type="ECO:0000256" key="1">
    <source>
        <dbReference type="ARBA" id="ARBA00023157"/>
    </source>
</evidence>
<comment type="caution">
    <text evidence="2">Lacks conserved residue(s) required for the propagation of feature annotation.</text>
</comment>
<dbReference type="Pfam" id="PF00207">
    <property type="entry name" value="A2M"/>
    <property type="match status" value="1"/>
</dbReference>
<dbReference type="PROSITE" id="PS50068">
    <property type="entry name" value="LDLRA_2"/>
    <property type="match status" value="1"/>
</dbReference>
<dbReference type="InterPro" id="IPR011626">
    <property type="entry name" value="Alpha-macroglobulin_TED"/>
</dbReference>
<dbReference type="InterPro" id="IPR050473">
    <property type="entry name" value="A2M/Complement_sys"/>
</dbReference>
<feature type="signal peptide" evidence="3">
    <location>
        <begin position="1"/>
        <end position="20"/>
    </location>
</feature>
<evidence type="ECO:0000259" key="6">
    <source>
        <dbReference type="SMART" id="SM01361"/>
    </source>
</evidence>
<dbReference type="SUPFAM" id="SSF48239">
    <property type="entry name" value="Terpenoid cyclases/Protein prenyltransferases"/>
    <property type="match status" value="1"/>
</dbReference>
<dbReference type="InterPro" id="IPR047565">
    <property type="entry name" value="Alpha-macroglob_thiol-ester_cl"/>
</dbReference>